<accession>A0ACB5UAU5</accession>
<keyword evidence="2" id="KW-1185">Reference proteome</keyword>
<evidence type="ECO:0000313" key="2">
    <source>
        <dbReference type="Proteomes" id="UP001165064"/>
    </source>
</evidence>
<dbReference type="EMBL" id="BSXS01014619">
    <property type="protein sequence ID" value="GMF05742.1"/>
    <property type="molecule type" value="Genomic_DNA"/>
</dbReference>
<dbReference type="Proteomes" id="UP001165064">
    <property type="component" value="Unassembled WGS sequence"/>
</dbReference>
<sequence>MATLVLSHIFRTIGSCFDTLTSSMTPVNVILMGLILCAGFVLPTTTMHGWSRWINYIDPVAYAFEALIANEYSGRRFDCTTFVPAYPDISLNNKVCAFVSAKPGMAYINGTDYIA</sequence>
<gene>
    <name evidence="1" type="ORF">Amon02_001244300</name>
</gene>
<reference evidence="1" key="1">
    <citation type="submission" date="2023-04" db="EMBL/GenBank/DDBJ databases">
        <title>Ambrosiozyma monospora NBRC 10751.</title>
        <authorList>
            <person name="Ichikawa N."/>
            <person name="Sato H."/>
            <person name="Tonouchi N."/>
        </authorList>
    </citation>
    <scope>NUCLEOTIDE SEQUENCE</scope>
    <source>
        <strain evidence="1">NBRC 10751</strain>
    </source>
</reference>
<protein>
    <submittedName>
        <fullName evidence="1">Unnamed protein product</fullName>
    </submittedName>
</protein>
<name>A0ACB5UAU5_AMBMO</name>
<organism evidence="1 2">
    <name type="scientific">Ambrosiozyma monospora</name>
    <name type="common">Yeast</name>
    <name type="synonym">Endomycopsis monosporus</name>
    <dbReference type="NCBI Taxonomy" id="43982"/>
    <lineage>
        <taxon>Eukaryota</taxon>
        <taxon>Fungi</taxon>
        <taxon>Dikarya</taxon>
        <taxon>Ascomycota</taxon>
        <taxon>Saccharomycotina</taxon>
        <taxon>Pichiomycetes</taxon>
        <taxon>Pichiales</taxon>
        <taxon>Pichiaceae</taxon>
        <taxon>Ambrosiozyma</taxon>
    </lineage>
</organism>
<comment type="caution">
    <text evidence="1">The sequence shown here is derived from an EMBL/GenBank/DDBJ whole genome shotgun (WGS) entry which is preliminary data.</text>
</comment>
<evidence type="ECO:0000313" key="1">
    <source>
        <dbReference type="EMBL" id="GMF05742.1"/>
    </source>
</evidence>
<proteinExistence type="predicted"/>